<name>A0A6G7VAL4_9GAMM</name>
<dbReference type="RefSeq" id="WP_166269672.1">
    <property type="nucleotide sequence ID" value="NZ_CP048029.1"/>
</dbReference>
<evidence type="ECO:0008006" key="4">
    <source>
        <dbReference type="Google" id="ProtNLM"/>
    </source>
</evidence>
<feature type="signal peptide" evidence="1">
    <location>
        <begin position="1"/>
        <end position="21"/>
    </location>
</feature>
<sequence>MIAIPRLILLSLAALLLAACATQPPVTSVWTAPAQAGHPYQRPIVLGVATSPKVRRAYEDHFVKQLTAYGTNAQAGHDLIPDRYLGRLARLKSAIAHAKADAVFIAHLVADEDSHHQPMTRLAAVPAHYYTLADYVSQVYRDISAPDYYSNPKGLRLEVNIYDAKQARLVWSGRSQLLDPSSERTTIGQVIGEIIAQMGQDGVLPRPPVSTPASARQVDE</sequence>
<accession>A0A6G7VAL4</accession>
<reference evidence="3" key="1">
    <citation type="submission" date="2020-01" db="EMBL/GenBank/DDBJ databases">
        <title>Caldichromatium gen. nov., sp. nov., a thermophilic purple sulfur bacterium member of the family Chromatiaceae isolated from Nakabusa hot spring, Japan.</title>
        <authorList>
            <person name="Saini M.K."/>
            <person name="Hanada S."/>
            <person name="Tank M."/>
        </authorList>
    </citation>
    <scope>NUCLEOTIDE SEQUENCE [LARGE SCALE GENOMIC DNA]</scope>
    <source>
        <strain evidence="3">No.7</strain>
    </source>
</reference>
<keyword evidence="1" id="KW-0732">Signal</keyword>
<feature type="chain" id="PRO_5026183077" description="DUF4136 domain-containing protein" evidence="1">
    <location>
        <begin position="22"/>
        <end position="220"/>
    </location>
</feature>
<keyword evidence="3" id="KW-1185">Reference proteome</keyword>
<protein>
    <recommendedName>
        <fullName evidence="4">DUF4136 domain-containing protein</fullName>
    </recommendedName>
</protein>
<evidence type="ECO:0000313" key="2">
    <source>
        <dbReference type="EMBL" id="QIK36992.1"/>
    </source>
</evidence>
<dbReference type="AlphaFoldDB" id="A0A6G7VAL4"/>
<dbReference type="Proteomes" id="UP000502699">
    <property type="component" value="Chromosome"/>
</dbReference>
<dbReference type="PROSITE" id="PS51257">
    <property type="entry name" value="PROKAR_LIPOPROTEIN"/>
    <property type="match status" value="1"/>
</dbReference>
<gene>
    <name evidence="2" type="ORF">GWK36_02125</name>
</gene>
<evidence type="ECO:0000313" key="3">
    <source>
        <dbReference type="Proteomes" id="UP000502699"/>
    </source>
</evidence>
<organism evidence="2 3">
    <name type="scientific">Caldichromatium japonicum</name>
    <dbReference type="NCBI Taxonomy" id="2699430"/>
    <lineage>
        <taxon>Bacteria</taxon>
        <taxon>Pseudomonadati</taxon>
        <taxon>Pseudomonadota</taxon>
        <taxon>Gammaproteobacteria</taxon>
        <taxon>Chromatiales</taxon>
        <taxon>Chromatiaceae</taxon>
        <taxon>Caldichromatium</taxon>
    </lineage>
</organism>
<proteinExistence type="predicted"/>
<dbReference type="KEGG" id="cjap:GWK36_02125"/>
<evidence type="ECO:0000256" key="1">
    <source>
        <dbReference type="SAM" id="SignalP"/>
    </source>
</evidence>
<dbReference type="EMBL" id="CP048029">
    <property type="protein sequence ID" value="QIK36992.1"/>
    <property type="molecule type" value="Genomic_DNA"/>
</dbReference>